<sequence length="54" mass="5961">MLAGEHCGVADPQLDQERHAARMIFQPINRTGDENKTETSEISYQLFGKAGKGL</sequence>
<evidence type="ECO:0000256" key="2">
    <source>
        <dbReference type="ARBA" id="ARBA00022679"/>
    </source>
</evidence>
<dbReference type="Proteomes" id="UP001065174">
    <property type="component" value="Chromosome"/>
</dbReference>
<evidence type="ECO:0000313" key="5">
    <source>
        <dbReference type="Proteomes" id="UP001065174"/>
    </source>
</evidence>
<organism evidence="4 5">
    <name type="scientific">Reichenbachiella agarivorans</name>
    <dbReference type="NCBI Taxonomy" id="2979464"/>
    <lineage>
        <taxon>Bacteria</taxon>
        <taxon>Pseudomonadati</taxon>
        <taxon>Bacteroidota</taxon>
        <taxon>Cytophagia</taxon>
        <taxon>Cytophagales</taxon>
        <taxon>Reichenbachiellaceae</taxon>
        <taxon>Reichenbachiella</taxon>
    </lineage>
</organism>
<name>A0ABY6CS51_9BACT</name>
<proteinExistence type="inferred from homology"/>
<evidence type="ECO:0000313" key="4">
    <source>
        <dbReference type="EMBL" id="UXP33351.1"/>
    </source>
</evidence>
<dbReference type="Pfam" id="PF12464">
    <property type="entry name" value="Mac"/>
    <property type="match status" value="1"/>
</dbReference>
<accession>A0ABY6CS51</accession>
<dbReference type="EMBL" id="CP106679">
    <property type="protein sequence ID" value="UXP33351.1"/>
    <property type="molecule type" value="Genomic_DNA"/>
</dbReference>
<gene>
    <name evidence="4" type="ORF">N6H18_05220</name>
</gene>
<protein>
    <recommendedName>
        <fullName evidence="3">Maltose/galactoside acetyltransferase domain-containing protein</fullName>
    </recommendedName>
</protein>
<evidence type="ECO:0000256" key="1">
    <source>
        <dbReference type="ARBA" id="ARBA00007274"/>
    </source>
</evidence>
<dbReference type="InterPro" id="IPR024688">
    <property type="entry name" value="Mac_dom"/>
</dbReference>
<feature type="domain" description="Maltose/galactoside acetyltransferase" evidence="3">
    <location>
        <begin position="1"/>
        <end position="51"/>
    </location>
</feature>
<comment type="similarity">
    <text evidence="1">Belongs to the transferase hexapeptide repeat family.</text>
</comment>
<keyword evidence="2" id="KW-0808">Transferase</keyword>
<reference evidence="4" key="1">
    <citation type="submission" date="2022-09" db="EMBL/GenBank/DDBJ databases">
        <title>Comparative genomics and taxonomic characterization of three novel marine species of genus Reichenbachiella exhibiting antioxidant and polysaccharide degradation activities.</title>
        <authorList>
            <person name="Muhammad N."/>
            <person name="Lee Y.-J."/>
            <person name="Ko J."/>
            <person name="Kim S.-G."/>
        </authorList>
    </citation>
    <scope>NUCLEOTIDE SEQUENCE</scope>
    <source>
        <strain evidence="4">BKB1-1</strain>
    </source>
</reference>
<evidence type="ECO:0000259" key="3">
    <source>
        <dbReference type="Pfam" id="PF12464"/>
    </source>
</evidence>
<dbReference type="RefSeq" id="WP_262310780.1">
    <property type="nucleotide sequence ID" value="NZ_CP106679.1"/>
</dbReference>
<keyword evidence="5" id="KW-1185">Reference proteome</keyword>